<feature type="compositionally biased region" description="Low complexity" evidence="1">
    <location>
        <begin position="51"/>
        <end position="68"/>
    </location>
</feature>
<evidence type="ECO:0000313" key="3">
    <source>
        <dbReference type="Proteomes" id="UP001152885"/>
    </source>
</evidence>
<gene>
    <name evidence="2" type="ORF">CANVERA_P3953</name>
</gene>
<organism evidence="2 3">
    <name type="scientific">Candida verbasci</name>
    <dbReference type="NCBI Taxonomy" id="1227364"/>
    <lineage>
        <taxon>Eukaryota</taxon>
        <taxon>Fungi</taxon>
        <taxon>Dikarya</taxon>
        <taxon>Ascomycota</taxon>
        <taxon>Saccharomycotina</taxon>
        <taxon>Pichiomycetes</taxon>
        <taxon>Debaryomycetaceae</taxon>
        <taxon>Candida/Lodderomyces clade</taxon>
        <taxon>Candida</taxon>
    </lineage>
</organism>
<comment type="caution">
    <text evidence="2">The sequence shown here is derived from an EMBL/GenBank/DDBJ whole genome shotgun (WGS) entry which is preliminary data.</text>
</comment>
<feature type="region of interest" description="Disordered" evidence="1">
    <location>
        <begin position="1"/>
        <end position="68"/>
    </location>
</feature>
<proteinExistence type="predicted"/>
<evidence type="ECO:0000313" key="2">
    <source>
        <dbReference type="EMBL" id="CAI5759440.1"/>
    </source>
</evidence>
<dbReference type="EMBL" id="CANTUO010000004">
    <property type="protein sequence ID" value="CAI5759440.1"/>
    <property type="molecule type" value="Genomic_DNA"/>
</dbReference>
<name>A0A9W4TYC8_9ASCO</name>
<dbReference type="OrthoDB" id="4090086at2759"/>
<sequence length="121" mass="13496">MPKSELQDIPLEDSEKQQQKHQQPITSEPKPVNEMNLQQQPQDNELQHTKTNNSSTQSSSSDSDFISQVSGYERDTNECSEFCIEFCTCFGVVDCCPRTGEGCLTTTATFIGNLIFGCCKC</sequence>
<reference evidence="2" key="1">
    <citation type="submission" date="2022-12" db="EMBL/GenBank/DDBJ databases">
        <authorList>
            <person name="Brejova B."/>
        </authorList>
    </citation>
    <scope>NUCLEOTIDE SEQUENCE</scope>
</reference>
<evidence type="ECO:0000256" key="1">
    <source>
        <dbReference type="SAM" id="MobiDB-lite"/>
    </source>
</evidence>
<feature type="compositionally biased region" description="Polar residues" evidence="1">
    <location>
        <begin position="35"/>
        <end position="44"/>
    </location>
</feature>
<protein>
    <submittedName>
        <fullName evidence="2">Uncharacterized protein</fullName>
    </submittedName>
</protein>
<dbReference type="AlphaFoldDB" id="A0A9W4TYC8"/>
<accession>A0A9W4TYC8</accession>
<keyword evidence="3" id="KW-1185">Reference proteome</keyword>
<dbReference type="Proteomes" id="UP001152885">
    <property type="component" value="Unassembled WGS sequence"/>
</dbReference>